<dbReference type="Pfam" id="PF01895">
    <property type="entry name" value="PhoU"/>
    <property type="match status" value="2"/>
</dbReference>
<evidence type="ECO:0000313" key="12">
    <source>
        <dbReference type="Proteomes" id="UP000538147"/>
    </source>
</evidence>
<evidence type="ECO:0000259" key="10">
    <source>
        <dbReference type="Pfam" id="PF01895"/>
    </source>
</evidence>
<accession>A0A841LAR1</accession>
<evidence type="ECO:0000256" key="5">
    <source>
        <dbReference type="ARBA" id="ARBA00022490"/>
    </source>
</evidence>
<dbReference type="InterPro" id="IPR026022">
    <property type="entry name" value="PhoU_dom"/>
</dbReference>
<dbReference type="NCBIfam" id="TIGR02135">
    <property type="entry name" value="phoU_full"/>
    <property type="match status" value="1"/>
</dbReference>
<evidence type="ECO:0000256" key="7">
    <source>
        <dbReference type="ARBA" id="ARBA00056181"/>
    </source>
</evidence>
<dbReference type="FunFam" id="1.20.58.220:FF:000004">
    <property type="entry name" value="Phosphate-specific transport system accessory protein PhoU"/>
    <property type="match status" value="1"/>
</dbReference>
<proteinExistence type="inferred from homology"/>
<keyword evidence="6" id="KW-0592">Phosphate transport</keyword>
<dbReference type="AlphaFoldDB" id="A0A841LAR1"/>
<dbReference type="PANTHER" id="PTHR42930">
    <property type="entry name" value="PHOSPHATE-SPECIFIC TRANSPORT SYSTEM ACCESSORY PROTEIN PHOU"/>
    <property type="match status" value="1"/>
</dbReference>
<evidence type="ECO:0000256" key="8">
    <source>
        <dbReference type="ARBA" id="ARBA00069911"/>
    </source>
</evidence>
<dbReference type="GO" id="GO:0030643">
    <property type="term" value="P:intracellular phosphate ion homeostasis"/>
    <property type="evidence" value="ECO:0007669"/>
    <property type="project" value="InterPro"/>
</dbReference>
<dbReference type="EMBL" id="JACIIV010000015">
    <property type="protein sequence ID" value="MBB6228053.1"/>
    <property type="molecule type" value="Genomic_DNA"/>
</dbReference>
<dbReference type="InterPro" id="IPR028366">
    <property type="entry name" value="PhoU"/>
</dbReference>
<dbReference type="GO" id="GO:0005737">
    <property type="term" value="C:cytoplasm"/>
    <property type="evidence" value="ECO:0007669"/>
    <property type="project" value="UniProtKB-SubCell"/>
</dbReference>
<evidence type="ECO:0000256" key="4">
    <source>
        <dbReference type="ARBA" id="ARBA00022448"/>
    </source>
</evidence>
<keyword evidence="12" id="KW-1185">Reference proteome</keyword>
<dbReference type="Gene3D" id="1.20.58.220">
    <property type="entry name" value="Phosphate transport system protein phou homolog 2, domain 2"/>
    <property type="match status" value="1"/>
</dbReference>
<comment type="subunit">
    <text evidence="3">Homodimer.</text>
</comment>
<dbReference type="Proteomes" id="UP000538147">
    <property type="component" value="Unassembled WGS sequence"/>
</dbReference>
<dbReference type="InterPro" id="IPR038078">
    <property type="entry name" value="PhoU-like_sf"/>
</dbReference>
<dbReference type="PANTHER" id="PTHR42930:SF3">
    <property type="entry name" value="PHOSPHATE-SPECIFIC TRANSPORT SYSTEM ACCESSORY PROTEIN PHOU"/>
    <property type="match status" value="1"/>
</dbReference>
<feature type="domain" description="PhoU" evidence="10">
    <location>
        <begin position="127"/>
        <end position="211"/>
    </location>
</feature>
<keyword evidence="5" id="KW-0963">Cytoplasm</keyword>
<dbReference type="GO" id="GO:0045936">
    <property type="term" value="P:negative regulation of phosphate metabolic process"/>
    <property type="evidence" value="ECO:0007669"/>
    <property type="project" value="InterPro"/>
</dbReference>
<evidence type="ECO:0000313" key="11">
    <source>
        <dbReference type="EMBL" id="MBB6228053.1"/>
    </source>
</evidence>
<feature type="domain" description="PhoU" evidence="10">
    <location>
        <begin position="23"/>
        <end position="110"/>
    </location>
</feature>
<protein>
    <recommendedName>
        <fullName evidence="8">Phosphate-specific transport system accessory protein PhoU homolog</fullName>
    </recommendedName>
</protein>
<dbReference type="SUPFAM" id="SSF109755">
    <property type="entry name" value="PhoU-like"/>
    <property type="match status" value="1"/>
</dbReference>
<comment type="caution">
    <text evidence="11">The sequence shown here is derived from an EMBL/GenBank/DDBJ whole genome shotgun (WGS) entry which is preliminary data.</text>
</comment>
<dbReference type="GO" id="GO:0006817">
    <property type="term" value="P:phosphate ion transport"/>
    <property type="evidence" value="ECO:0007669"/>
    <property type="project" value="UniProtKB-KW"/>
</dbReference>
<reference evidence="11 12" key="1">
    <citation type="submission" date="2020-08" db="EMBL/GenBank/DDBJ databases">
        <title>Genomic Encyclopedia of Type Strains, Phase IV (KMG-IV): sequencing the most valuable type-strain genomes for metagenomic binning, comparative biology and taxonomic classification.</title>
        <authorList>
            <person name="Goeker M."/>
        </authorList>
    </citation>
    <scope>NUCLEOTIDE SEQUENCE [LARGE SCALE GENOMIC DNA]</scope>
    <source>
        <strain evidence="11 12">DSM 102189</strain>
    </source>
</reference>
<comment type="similarity">
    <text evidence="2">Belongs to the PhoU family.</text>
</comment>
<evidence type="ECO:0000256" key="9">
    <source>
        <dbReference type="SAM" id="MobiDB-lite"/>
    </source>
</evidence>
<dbReference type="RefSeq" id="WP_184199709.1">
    <property type="nucleotide sequence ID" value="NZ_BMOX01000017.1"/>
</dbReference>
<comment type="function">
    <text evidence="7">Plays a role in the regulation of phosphate uptake.</text>
</comment>
<evidence type="ECO:0000256" key="1">
    <source>
        <dbReference type="ARBA" id="ARBA00004496"/>
    </source>
</evidence>
<feature type="region of interest" description="Disordered" evidence="9">
    <location>
        <begin position="240"/>
        <end position="265"/>
    </location>
</feature>
<evidence type="ECO:0000256" key="6">
    <source>
        <dbReference type="ARBA" id="ARBA00022592"/>
    </source>
</evidence>
<evidence type="ECO:0000256" key="3">
    <source>
        <dbReference type="ARBA" id="ARBA00011738"/>
    </source>
</evidence>
<gene>
    <name evidence="11" type="ORF">FHS79_002238</name>
</gene>
<comment type="subcellular location">
    <subcellularLocation>
        <location evidence="1">Cytoplasm</location>
    </subcellularLocation>
</comment>
<evidence type="ECO:0000256" key="2">
    <source>
        <dbReference type="ARBA" id="ARBA00008107"/>
    </source>
</evidence>
<organism evidence="11 12">
    <name type="scientific">Polymorphobacter multimanifer</name>
    <dbReference type="NCBI Taxonomy" id="1070431"/>
    <lineage>
        <taxon>Bacteria</taxon>
        <taxon>Pseudomonadati</taxon>
        <taxon>Pseudomonadota</taxon>
        <taxon>Alphaproteobacteria</taxon>
        <taxon>Sphingomonadales</taxon>
        <taxon>Sphingosinicellaceae</taxon>
        <taxon>Polymorphobacter</taxon>
    </lineage>
</organism>
<dbReference type="PIRSF" id="PIRSF003107">
    <property type="entry name" value="PhoU"/>
    <property type="match status" value="1"/>
</dbReference>
<keyword evidence="4" id="KW-0813">Transport</keyword>
<sequence length="265" mass="29000">MADSHGHTVKSFDEDIGQLRAIISQMGGLCEVQIAAAVDALVSRNIEAAEQIVRDDARIDALEMEAEALAVRIIALRAPLADDLREIIAALKMANVLERIGDYAKNIAKRAYAVSQAQPIGPVVIVPEMARAVVGMIRDVLDAYVDRDAALAATVCERDRWVDDFYNSLFRSLLTFMMENPHYITPSTHLLFVAKNLERIGDHATSIAEMVHYAVTGERMAERTKGDDSALFARSIYAIPNTDAPPLKGSPPKGYPAKAPPEEDD</sequence>
<name>A0A841LAR1_9SPHN</name>